<feature type="region of interest" description="Disordered" evidence="1">
    <location>
        <begin position="37"/>
        <end position="61"/>
    </location>
</feature>
<name>A0A5B7CM62_PORTR</name>
<protein>
    <submittedName>
        <fullName evidence="2">Uncharacterized protein</fullName>
    </submittedName>
</protein>
<proteinExistence type="predicted"/>
<dbReference type="Proteomes" id="UP000324222">
    <property type="component" value="Unassembled WGS sequence"/>
</dbReference>
<evidence type="ECO:0000313" key="3">
    <source>
        <dbReference type="Proteomes" id="UP000324222"/>
    </source>
</evidence>
<gene>
    <name evidence="2" type="ORF">E2C01_003357</name>
</gene>
<evidence type="ECO:0000256" key="1">
    <source>
        <dbReference type="SAM" id="MobiDB-lite"/>
    </source>
</evidence>
<sequence length="61" mass="6602">MIRAGTKIFREQCEEVMNYEQRHEASTLAPLCAGSRQGEDELQGGGAGLHKSAGVARRKAT</sequence>
<reference evidence="2 3" key="1">
    <citation type="submission" date="2019-05" db="EMBL/GenBank/DDBJ databases">
        <title>Another draft genome of Portunus trituberculatus and its Hox gene families provides insights of decapod evolution.</title>
        <authorList>
            <person name="Jeong J.-H."/>
            <person name="Song I."/>
            <person name="Kim S."/>
            <person name="Choi T."/>
            <person name="Kim D."/>
            <person name="Ryu S."/>
            <person name="Kim W."/>
        </authorList>
    </citation>
    <scope>NUCLEOTIDE SEQUENCE [LARGE SCALE GENOMIC DNA]</scope>
    <source>
        <tissue evidence="2">Muscle</tissue>
    </source>
</reference>
<comment type="caution">
    <text evidence="2">The sequence shown here is derived from an EMBL/GenBank/DDBJ whole genome shotgun (WGS) entry which is preliminary data.</text>
</comment>
<dbReference type="EMBL" id="VSRR010000127">
    <property type="protein sequence ID" value="MPC10717.1"/>
    <property type="molecule type" value="Genomic_DNA"/>
</dbReference>
<keyword evidence="3" id="KW-1185">Reference proteome</keyword>
<evidence type="ECO:0000313" key="2">
    <source>
        <dbReference type="EMBL" id="MPC10717.1"/>
    </source>
</evidence>
<accession>A0A5B7CM62</accession>
<dbReference type="AlphaFoldDB" id="A0A5B7CM62"/>
<organism evidence="2 3">
    <name type="scientific">Portunus trituberculatus</name>
    <name type="common">Swimming crab</name>
    <name type="synonym">Neptunus trituberculatus</name>
    <dbReference type="NCBI Taxonomy" id="210409"/>
    <lineage>
        <taxon>Eukaryota</taxon>
        <taxon>Metazoa</taxon>
        <taxon>Ecdysozoa</taxon>
        <taxon>Arthropoda</taxon>
        <taxon>Crustacea</taxon>
        <taxon>Multicrustacea</taxon>
        <taxon>Malacostraca</taxon>
        <taxon>Eumalacostraca</taxon>
        <taxon>Eucarida</taxon>
        <taxon>Decapoda</taxon>
        <taxon>Pleocyemata</taxon>
        <taxon>Brachyura</taxon>
        <taxon>Eubrachyura</taxon>
        <taxon>Portunoidea</taxon>
        <taxon>Portunidae</taxon>
        <taxon>Portuninae</taxon>
        <taxon>Portunus</taxon>
    </lineage>
</organism>